<accession>A0A5C5ZU45</accession>
<evidence type="ECO:0000256" key="1">
    <source>
        <dbReference type="SAM" id="MobiDB-lite"/>
    </source>
</evidence>
<dbReference type="Pfam" id="PF10636">
    <property type="entry name" value="hemP"/>
    <property type="match status" value="1"/>
</dbReference>
<evidence type="ECO:0008006" key="4">
    <source>
        <dbReference type="Google" id="ProtNLM"/>
    </source>
</evidence>
<organism evidence="2 3">
    <name type="scientific">Pseudobythopirellula maris</name>
    <dbReference type="NCBI Taxonomy" id="2527991"/>
    <lineage>
        <taxon>Bacteria</taxon>
        <taxon>Pseudomonadati</taxon>
        <taxon>Planctomycetota</taxon>
        <taxon>Planctomycetia</taxon>
        <taxon>Pirellulales</taxon>
        <taxon>Lacipirellulaceae</taxon>
        <taxon>Pseudobythopirellula</taxon>
    </lineage>
</organism>
<name>A0A5C5ZU45_9BACT</name>
<evidence type="ECO:0000313" key="2">
    <source>
        <dbReference type="EMBL" id="TWT90538.1"/>
    </source>
</evidence>
<evidence type="ECO:0000313" key="3">
    <source>
        <dbReference type="Proteomes" id="UP000315440"/>
    </source>
</evidence>
<sequence>MSASTPNKATPEPPAEPRQIDSTEILRGERAVVIAHSGEQYRLSVTRNGKLILQK</sequence>
<dbReference type="InterPro" id="IPR019600">
    <property type="entry name" value="Hemin_uptake_protein_HemP"/>
</dbReference>
<keyword evidence="3" id="KW-1185">Reference proteome</keyword>
<reference evidence="2 3" key="1">
    <citation type="submission" date="2019-02" db="EMBL/GenBank/DDBJ databases">
        <title>Deep-cultivation of Planctomycetes and their phenomic and genomic characterization uncovers novel biology.</title>
        <authorList>
            <person name="Wiegand S."/>
            <person name="Jogler M."/>
            <person name="Boedeker C."/>
            <person name="Pinto D."/>
            <person name="Vollmers J."/>
            <person name="Rivas-Marin E."/>
            <person name="Kohn T."/>
            <person name="Peeters S.H."/>
            <person name="Heuer A."/>
            <person name="Rast P."/>
            <person name="Oberbeckmann S."/>
            <person name="Bunk B."/>
            <person name="Jeske O."/>
            <person name="Meyerdierks A."/>
            <person name="Storesund J.E."/>
            <person name="Kallscheuer N."/>
            <person name="Luecker S."/>
            <person name="Lage O.M."/>
            <person name="Pohl T."/>
            <person name="Merkel B.J."/>
            <person name="Hornburger P."/>
            <person name="Mueller R.-W."/>
            <person name="Bruemmer F."/>
            <person name="Labrenz M."/>
            <person name="Spormann A.M."/>
            <person name="Op Den Camp H."/>
            <person name="Overmann J."/>
            <person name="Amann R."/>
            <person name="Jetten M.S.M."/>
            <person name="Mascher T."/>
            <person name="Medema M.H."/>
            <person name="Devos D.P."/>
            <person name="Kaster A.-K."/>
            <person name="Ovreas L."/>
            <person name="Rohde M."/>
            <person name="Galperin M.Y."/>
            <person name="Jogler C."/>
        </authorList>
    </citation>
    <scope>NUCLEOTIDE SEQUENCE [LARGE SCALE GENOMIC DNA]</scope>
    <source>
        <strain evidence="2 3">Mal64</strain>
    </source>
</reference>
<dbReference type="Gene3D" id="2.10.70.10">
    <property type="entry name" value="Complement Module, domain 1"/>
    <property type="match status" value="1"/>
</dbReference>
<dbReference type="EMBL" id="SJPQ01000001">
    <property type="protein sequence ID" value="TWT90538.1"/>
    <property type="molecule type" value="Genomic_DNA"/>
</dbReference>
<dbReference type="OrthoDB" id="290460at2"/>
<dbReference type="AlphaFoldDB" id="A0A5C5ZU45"/>
<gene>
    <name evidence="2" type="ORF">Mal64_09300</name>
</gene>
<proteinExistence type="predicted"/>
<comment type="caution">
    <text evidence="2">The sequence shown here is derived from an EMBL/GenBank/DDBJ whole genome shotgun (WGS) entry which is preliminary data.</text>
</comment>
<protein>
    <recommendedName>
        <fullName evidence="4">Hemin uptake protein hemP</fullName>
    </recommendedName>
</protein>
<feature type="region of interest" description="Disordered" evidence="1">
    <location>
        <begin position="1"/>
        <end position="22"/>
    </location>
</feature>
<dbReference type="Proteomes" id="UP000315440">
    <property type="component" value="Unassembled WGS sequence"/>
</dbReference>
<dbReference type="RefSeq" id="WP_146397505.1">
    <property type="nucleotide sequence ID" value="NZ_SJPQ01000001.1"/>
</dbReference>